<dbReference type="EMBL" id="CM017322">
    <property type="protein sequence ID" value="KAE8009841.1"/>
    <property type="molecule type" value="Genomic_DNA"/>
</dbReference>
<dbReference type="AlphaFoldDB" id="A0A5N6QRQ9"/>
<gene>
    <name evidence="2" type="ORF">FH972_006251</name>
</gene>
<feature type="compositionally biased region" description="Polar residues" evidence="1">
    <location>
        <begin position="33"/>
        <end position="49"/>
    </location>
</feature>
<evidence type="ECO:0000313" key="3">
    <source>
        <dbReference type="Proteomes" id="UP000327013"/>
    </source>
</evidence>
<keyword evidence="3" id="KW-1185">Reference proteome</keyword>
<evidence type="ECO:0000256" key="1">
    <source>
        <dbReference type="SAM" id="MobiDB-lite"/>
    </source>
</evidence>
<evidence type="ECO:0000313" key="2">
    <source>
        <dbReference type="EMBL" id="KAE8009841.1"/>
    </source>
</evidence>
<reference evidence="2 3" key="1">
    <citation type="submission" date="2019-06" db="EMBL/GenBank/DDBJ databases">
        <title>A chromosomal-level reference genome of Carpinus fangiana (Coryloideae, Betulaceae).</title>
        <authorList>
            <person name="Yang X."/>
            <person name="Wang Z."/>
            <person name="Zhang L."/>
            <person name="Hao G."/>
            <person name="Liu J."/>
            <person name="Yang Y."/>
        </authorList>
    </citation>
    <scope>NUCLEOTIDE SEQUENCE [LARGE SCALE GENOMIC DNA]</scope>
    <source>
        <strain evidence="2">Cfa_2016G</strain>
        <tissue evidence="2">Leaf</tissue>
    </source>
</reference>
<organism evidence="2 3">
    <name type="scientific">Carpinus fangiana</name>
    <dbReference type="NCBI Taxonomy" id="176857"/>
    <lineage>
        <taxon>Eukaryota</taxon>
        <taxon>Viridiplantae</taxon>
        <taxon>Streptophyta</taxon>
        <taxon>Embryophyta</taxon>
        <taxon>Tracheophyta</taxon>
        <taxon>Spermatophyta</taxon>
        <taxon>Magnoliopsida</taxon>
        <taxon>eudicotyledons</taxon>
        <taxon>Gunneridae</taxon>
        <taxon>Pentapetalae</taxon>
        <taxon>rosids</taxon>
        <taxon>fabids</taxon>
        <taxon>Fagales</taxon>
        <taxon>Betulaceae</taxon>
        <taxon>Carpinus</taxon>
    </lineage>
</organism>
<accession>A0A5N6QRQ9</accession>
<name>A0A5N6QRQ9_9ROSI</name>
<dbReference type="Proteomes" id="UP000327013">
    <property type="component" value="Chromosome 2"/>
</dbReference>
<proteinExistence type="predicted"/>
<feature type="region of interest" description="Disordered" evidence="1">
    <location>
        <begin position="1"/>
        <end position="49"/>
    </location>
</feature>
<sequence>MSAESEIYNKIKPFENGKGDTVHDGVDSHETVDNGSYEDTSENSQKTTRGCQSRNWVVAGNNSWEWQLEKAREWRSKAVVIATRGGKGMSVAGASGGWQWQLEECQRTTVEINDNNGCQRRIKVATRGGKGMSVAGASGGWQWQLEECRRTTVEINDKNGCQRRIKVVAGNGG</sequence>
<protein>
    <submittedName>
        <fullName evidence="2">Uncharacterized protein</fullName>
    </submittedName>
</protein>
<feature type="compositionally biased region" description="Basic and acidic residues" evidence="1">
    <location>
        <begin position="7"/>
        <end position="32"/>
    </location>
</feature>